<feature type="region of interest" description="Disordered" evidence="3">
    <location>
        <begin position="60"/>
        <end position="80"/>
    </location>
</feature>
<dbReference type="PROSITE" id="PS51109">
    <property type="entry name" value="G5"/>
    <property type="match status" value="1"/>
</dbReference>
<dbReference type="GO" id="GO:0004040">
    <property type="term" value="F:amidase activity"/>
    <property type="evidence" value="ECO:0007669"/>
    <property type="project" value="UniProtKB-EC"/>
</dbReference>
<dbReference type="EC" id="3.5.2.12" evidence="6"/>
<dbReference type="InterPro" id="IPR036928">
    <property type="entry name" value="AS_sf"/>
</dbReference>
<keyword evidence="2 4" id="KW-0732">Signal</keyword>
<dbReference type="RefSeq" id="WP_095121929.1">
    <property type="nucleotide sequence ID" value="NZ_LT906454.1"/>
</dbReference>
<dbReference type="InterPro" id="IPR011098">
    <property type="entry name" value="G5_dom"/>
</dbReference>
<feature type="chain" id="PRO_5012557338" evidence="4">
    <location>
        <begin position="35"/>
        <end position="788"/>
    </location>
</feature>
<dbReference type="PANTHER" id="PTHR11895">
    <property type="entry name" value="TRANSAMIDASE"/>
    <property type="match status" value="1"/>
</dbReference>
<dbReference type="Pfam" id="PF07501">
    <property type="entry name" value="G5"/>
    <property type="match status" value="1"/>
</dbReference>
<dbReference type="InterPro" id="IPR023631">
    <property type="entry name" value="Amidase_dom"/>
</dbReference>
<reference evidence="6 7" key="1">
    <citation type="submission" date="2017-06" db="EMBL/GenBank/DDBJ databases">
        <authorList>
            <consortium name="Pathogen Informatics"/>
        </authorList>
    </citation>
    <scope>NUCLEOTIDE SEQUENCE [LARGE SCALE GENOMIC DNA]</scope>
    <source>
        <strain evidence="6 7">NCTC11291</strain>
    </source>
</reference>
<accession>A0A239WPY8</accession>
<evidence type="ECO:0000313" key="6">
    <source>
        <dbReference type="EMBL" id="SNV36266.1"/>
    </source>
</evidence>
<dbReference type="Gene3D" id="2.20.230.10">
    <property type="entry name" value="Resuscitation-promoting factor rpfb"/>
    <property type="match status" value="1"/>
</dbReference>
<dbReference type="Proteomes" id="UP000215144">
    <property type="component" value="Chromosome 1"/>
</dbReference>
<evidence type="ECO:0000256" key="4">
    <source>
        <dbReference type="SAM" id="SignalP"/>
    </source>
</evidence>
<feature type="region of interest" description="Disordered" evidence="3">
    <location>
        <begin position="740"/>
        <end position="759"/>
    </location>
</feature>
<name>A0A239WPY8_STRAI</name>
<dbReference type="EC" id="3.5.1.4" evidence="6"/>
<evidence type="ECO:0000256" key="3">
    <source>
        <dbReference type="SAM" id="MobiDB-lite"/>
    </source>
</evidence>
<dbReference type="PANTHER" id="PTHR11895:SF7">
    <property type="entry name" value="GLUTAMYL-TRNA(GLN) AMIDOTRANSFERASE SUBUNIT A, MITOCHONDRIAL"/>
    <property type="match status" value="1"/>
</dbReference>
<dbReference type="OrthoDB" id="9811471at2"/>
<dbReference type="Gene3D" id="3.90.1300.10">
    <property type="entry name" value="Amidase signature (AS) domain"/>
    <property type="match status" value="1"/>
</dbReference>
<feature type="domain" description="G5" evidence="5">
    <location>
        <begin position="616"/>
        <end position="696"/>
    </location>
</feature>
<evidence type="ECO:0000256" key="2">
    <source>
        <dbReference type="ARBA" id="ARBA00022729"/>
    </source>
</evidence>
<protein>
    <submittedName>
        <fullName evidence="6">Amidase family protein</fullName>
        <ecNumber evidence="6">3.5.1.4</ecNumber>
        <ecNumber evidence="6">3.5.2.12</ecNumber>
    </submittedName>
</protein>
<feature type="signal peptide" evidence="4">
    <location>
        <begin position="1"/>
        <end position="34"/>
    </location>
</feature>
<dbReference type="SUPFAM" id="SSF75304">
    <property type="entry name" value="Amidase signature (AS) enzymes"/>
    <property type="match status" value="1"/>
</dbReference>
<dbReference type="InterPro" id="IPR000120">
    <property type="entry name" value="Amidase"/>
</dbReference>
<proteinExistence type="inferred from homology"/>
<dbReference type="GO" id="GO:0019874">
    <property type="term" value="F:6-aminohexanoate-cyclic-dimer hydrolase activity"/>
    <property type="evidence" value="ECO:0007669"/>
    <property type="project" value="UniProtKB-EC"/>
</dbReference>
<dbReference type="KEGG" id="saco:SAME_00572"/>
<evidence type="ECO:0000259" key="5">
    <source>
        <dbReference type="PROSITE" id="PS51109"/>
    </source>
</evidence>
<comment type="similarity">
    <text evidence="1">Belongs to the amidase family.</text>
</comment>
<sequence length="788" mass="86032">MSRKPFYSFKSSYVLAVVLALSAGQLVVSDLVSADETSGIETAMTTVMTEPSSETLNAEATGLLSNNPPSQTSFENDSRNNQGVAELDNAELIEVMTATDSELSARNEKASHLSTGLVTRKTELNLALGADASQDLEVNAMTPITLDDYRKASASEMSQWIKSARVSGEQLLDFAFETIKETNPELNNIISIREEAARQELVNLVDEGQPFYKVPIVVKGLGHTVAGGQNTQGFTFLSDQTSRSTGSFVKQLQKLGFIVIGQSAFPQLGLINVTNSDLYGVTHNPWNLAYNPGGSSGGASAAVSSGQVAIASASDGGGSTRIPASWSGLVGLHPTRGVLEGNSPSLKNQVSHFAVTKTVEDTKHLFEALLKDKAKENQTDTILSTDQVIAYTTKTPAGTPISPEAVKAVEEAVAFLKQQGYKTVEVNYPIDGKRMMMDYYTIAASGTAIADYLIHQKLKRHLSADDVELLTWALYQTSQSLTREDVAEAWNDVALMTEELNRFYKRYPIFLTPTTAYAAPEAGYQHIPEELKARLKDMSLLSKDEQLDLIYQQWLPAWTLTPFTQLANLTGTPSLTLPTHLTKDGLPMGVLFNSSANQDRLLLQIGELFEKEKALATFTSFEEILYTVEVPYSVQYIQTDSLPLGYKELLQVGQKGKKQLIYHLWKQGLSLVEARLVGESLLVSPQQMIYLIGTKKLDNQMSPSSGLLSQKVNGVKTVENEVHSKESAVLLSVDVKKPVQKESDRGLSPEQLPETGDKSTWQSTTAMMLGLSSIMLGLANVKKRLFKS</sequence>
<keyword evidence="6" id="KW-0378">Hydrolase</keyword>
<dbReference type="EMBL" id="LT906454">
    <property type="protein sequence ID" value="SNV36266.1"/>
    <property type="molecule type" value="Genomic_DNA"/>
</dbReference>
<dbReference type="Pfam" id="PF01425">
    <property type="entry name" value="Amidase"/>
    <property type="match status" value="1"/>
</dbReference>
<evidence type="ECO:0000256" key="1">
    <source>
        <dbReference type="ARBA" id="ARBA00009199"/>
    </source>
</evidence>
<evidence type="ECO:0000313" key="7">
    <source>
        <dbReference type="Proteomes" id="UP000215144"/>
    </source>
</evidence>
<organism evidence="6 7">
    <name type="scientific">Streptococcus acidominimus</name>
    <dbReference type="NCBI Taxonomy" id="1326"/>
    <lineage>
        <taxon>Bacteria</taxon>
        <taxon>Bacillati</taxon>
        <taxon>Bacillota</taxon>
        <taxon>Bacilli</taxon>
        <taxon>Lactobacillales</taxon>
        <taxon>Streptococcaceae</taxon>
        <taxon>Streptococcus</taxon>
    </lineage>
</organism>
<dbReference type="AlphaFoldDB" id="A0A239WPY8"/>
<gene>
    <name evidence="6" type="primary">nylA_1</name>
    <name evidence="6" type="ORF">SAMEA4504048_00572</name>
</gene>